<evidence type="ECO:0000256" key="1">
    <source>
        <dbReference type="SAM" id="Coils"/>
    </source>
</evidence>
<protein>
    <submittedName>
        <fullName evidence="3">Uncharacterized protein</fullName>
    </submittedName>
</protein>
<feature type="coiled-coil region" evidence="1">
    <location>
        <begin position="95"/>
        <end position="122"/>
    </location>
</feature>
<name>A0A509EKE8_9HYPH</name>
<dbReference type="Proteomes" id="UP000410984">
    <property type="component" value="Unassembled WGS sequence"/>
</dbReference>
<dbReference type="AlphaFoldDB" id="A0A509EKE8"/>
<feature type="compositionally biased region" description="Basic and acidic residues" evidence="2">
    <location>
        <begin position="52"/>
        <end position="62"/>
    </location>
</feature>
<dbReference type="RefSeq" id="WP_142586130.1">
    <property type="nucleotide sequence ID" value="NZ_CABFPH010000168.1"/>
</dbReference>
<sequence length="146" mass="16040">MPERRLDRARFAKCRAMMERGATPGERAAGAAAASRVAAAAGLSLGEALRLTDDASAHEAPIRSRPRGPAPAPRRPYPWQQPPLRDDPISVEEILAQKAANLARLKRKAARERTRLREACAEQDADRAALREAQAERDRLWAEGKS</sequence>
<feature type="region of interest" description="Disordered" evidence="2">
    <location>
        <begin position="52"/>
        <end position="85"/>
    </location>
</feature>
<keyword evidence="1" id="KW-0175">Coiled coil</keyword>
<dbReference type="EMBL" id="CABFPH010000168">
    <property type="protein sequence ID" value="VUD74876.1"/>
    <property type="molecule type" value="Genomic_DNA"/>
</dbReference>
<gene>
    <name evidence="3" type="ORF">MET9862_05509</name>
</gene>
<evidence type="ECO:0000256" key="2">
    <source>
        <dbReference type="SAM" id="MobiDB-lite"/>
    </source>
</evidence>
<evidence type="ECO:0000313" key="3">
    <source>
        <dbReference type="EMBL" id="VUD74876.1"/>
    </source>
</evidence>
<accession>A0A509EKE8</accession>
<evidence type="ECO:0000313" key="4">
    <source>
        <dbReference type="Proteomes" id="UP000410984"/>
    </source>
</evidence>
<organism evidence="3 4">
    <name type="scientific">Methylobacterium symbioticum</name>
    <dbReference type="NCBI Taxonomy" id="2584084"/>
    <lineage>
        <taxon>Bacteria</taxon>
        <taxon>Pseudomonadati</taxon>
        <taxon>Pseudomonadota</taxon>
        <taxon>Alphaproteobacteria</taxon>
        <taxon>Hyphomicrobiales</taxon>
        <taxon>Methylobacteriaceae</taxon>
        <taxon>Methylobacterium</taxon>
    </lineage>
</organism>
<keyword evidence="4" id="KW-1185">Reference proteome</keyword>
<feature type="compositionally biased region" description="Pro residues" evidence="2">
    <location>
        <begin position="68"/>
        <end position="81"/>
    </location>
</feature>
<reference evidence="3 4" key="1">
    <citation type="submission" date="2019-06" db="EMBL/GenBank/DDBJ databases">
        <authorList>
            <person name="Rodrigo-Torres L."/>
            <person name="Arahal R. D."/>
            <person name="Lucena T."/>
        </authorList>
    </citation>
    <scope>NUCLEOTIDE SEQUENCE [LARGE SCALE GENOMIC DNA]</scope>
    <source>
        <strain evidence="3 4">SB0023/3</strain>
    </source>
</reference>
<proteinExistence type="predicted"/>